<protein>
    <submittedName>
        <fullName evidence="2">Uncharacterized protein</fullName>
    </submittedName>
</protein>
<evidence type="ECO:0000313" key="2">
    <source>
        <dbReference type="EMBL" id="OMO63672.1"/>
    </source>
</evidence>
<proteinExistence type="predicted"/>
<dbReference type="OrthoDB" id="1936466at2759"/>
<name>A0A1R3GZZ8_9ROSI</name>
<comment type="caution">
    <text evidence="2">The sequence shown here is derived from an EMBL/GenBank/DDBJ whole genome shotgun (WGS) entry which is preliminary data.</text>
</comment>
<sequence>MAEIIQATILQATPLSRLGDGDTGGGEPSMEASPRWSRKYCKRHWALKEEKHAAHRAILPVLQAEEDERYIAV</sequence>
<dbReference type="Proteomes" id="UP000187203">
    <property type="component" value="Unassembled WGS sequence"/>
</dbReference>
<evidence type="ECO:0000256" key="1">
    <source>
        <dbReference type="SAM" id="MobiDB-lite"/>
    </source>
</evidence>
<accession>A0A1R3GZZ8</accession>
<organism evidence="2 3">
    <name type="scientific">Corchorus olitorius</name>
    <dbReference type="NCBI Taxonomy" id="93759"/>
    <lineage>
        <taxon>Eukaryota</taxon>
        <taxon>Viridiplantae</taxon>
        <taxon>Streptophyta</taxon>
        <taxon>Embryophyta</taxon>
        <taxon>Tracheophyta</taxon>
        <taxon>Spermatophyta</taxon>
        <taxon>Magnoliopsida</taxon>
        <taxon>eudicotyledons</taxon>
        <taxon>Gunneridae</taxon>
        <taxon>Pentapetalae</taxon>
        <taxon>rosids</taxon>
        <taxon>malvids</taxon>
        <taxon>Malvales</taxon>
        <taxon>Malvaceae</taxon>
        <taxon>Grewioideae</taxon>
        <taxon>Apeibeae</taxon>
        <taxon>Corchorus</taxon>
    </lineage>
</organism>
<dbReference type="EMBL" id="AWUE01021084">
    <property type="protein sequence ID" value="OMO63672.1"/>
    <property type="molecule type" value="Genomic_DNA"/>
</dbReference>
<dbReference type="AlphaFoldDB" id="A0A1R3GZZ8"/>
<gene>
    <name evidence="2" type="ORF">COLO4_32245</name>
</gene>
<feature type="region of interest" description="Disordered" evidence="1">
    <location>
        <begin position="15"/>
        <end position="35"/>
    </location>
</feature>
<reference evidence="3" key="1">
    <citation type="submission" date="2013-09" db="EMBL/GenBank/DDBJ databases">
        <title>Corchorus olitorius genome sequencing.</title>
        <authorList>
            <person name="Alam M."/>
            <person name="Haque M.S."/>
            <person name="Islam M.S."/>
            <person name="Emdad E.M."/>
            <person name="Islam M.M."/>
            <person name="Ahmed B."/>
            <person name="Halim A."/>
            <person name="Hossen Q.M.M."/>
            <person name="Hossain M.Z."/>
            <person name="Ahmed R."/>
            <person name="Khan M.M."/>
            <person name="Islam R."/>
            <person name="Rashid M.M."/>
            <person name="Khan S.A."/>
            <person name="Rahman M.S."/>
            <person name="Alam M."/>
            <person name="Yahiya A.S."/>
            <person name="Khan M.S."/>
            <person name="Azam M.S."/>
            <person name="Haque T."/>
            <person name="Lashkar M.Z.H."/>
            <person name="Akhand A.I."/>
            <person name="Morshed G."/>
            <person name="Roy S."/>
            <person name="Uddin K.S."/>
            <person name="Rabeya T."/>
            <person name="Hossain A.S."/>
            <person name="Chowdhury A."/>
            <person name="Snigdha A.R."/>
            <person name="Mortoza M.S."/>
            <person name="Matin S.A."/>
            <person name="Hoque S.M.E."/>
            <person name="Islam M.K."/>
            <person name="Roy D.K."/>
            <person name="Haider R."/>
            <person name="Moosa M.M."/>
            <person name="Elias S.M."/>
            <person name="Hasan A.M."/>
            <person name="Jahan S."/>
            <person name="Shafiuddin M."/>
            <person name="Mahmood N."/>
            <person name="Shommy N.S."/>
        </authorList>
    </citation>
    <scope>NUCLEOTIDE SEQUENCE [LARGE SCALE GENOMIC DNA]</scope>
    <source>
        <strain evidence="3">cv. O-4</strain>
    </source>
</reference>
<keyword evidence="3" id="KW-1185">Reference proteome</keyword>
<evidence type="ECO:0000313" key="3">
    <source>
        <dbReference type="Proteomes" id="UP000187203"/>
    </source>
</evidence>